<organism evidence="4 5">
    <name type="scientific">Pavo cristatus</name>
    <name type="common">Indian peafowl</name>
    <name type="synonym">Blue peafowl</name>
    <dbReference type="NCBI Taxonomy" id="9049"/>
    <lineage>
        <taxon>Eukaryota</taxon>
        <taxon>Metazoa</taxon>
        <taxon>Chordata</taxon>
        <taxon>Craniata</taxon>
        <taxon>Vertebrata</taxon>
        <taxon>Euteleostomi</taxon>
        <taxon>Archelosauria</taxon>
        <taxon>Archosauria</taxon>
        <taxon>Dinosauria</taxon>
        <taxon>Saurischia</taxon>
        <taxon>Theropoda</taxon>
        <taxon>Coelurosauria</taxon>
        <taxon>Aves</taxon>
        <taxon>Neognathae</taxon>
        <taxon>Galloanserae</taxon>
        <taxon>Galliformes</taxon>
        <taxon>Phasianidae</taxon>
        <taxon>Phasianinae</taxon>
        <taxon>Pavo</taxon>
    </lineage>
</organism>
<dbReference type="Ensembl" id="ENSPSTT00000007237.1">
    <property type="protein sequence ID" value="ENSPSTP00000006900.1"/>
    <property type="gene ID" value="ENSPSTG00000004889.1"/>
</dbReference>
<evidence type="ECO:0000259" key="3">
    <source>
        <dbReference type="Pfam" id="PF07654"/>
    </source>
</evidence>
<dbReference type="SUPFAM" id="SSF54452">
    <property type="entry name" value="MHC antigen-recognition domain"/>
    <property type="match status" value="1"/>
</dbReference>
<evidence type="ECO:0000256" key="1">
    <source>
        <dbReference type="ARBA" id="ARBA00023180"/>
    </source>
</evidence>
<dbReference type="InterPro" id="IPR013783">
    <property type="entry name" value="Ig-like_fold"/>
</dbReference>
<dbReference type="GO" id="GO:0019882">
    <property type="term" value="P:antigen processing and presentation"/>
    <property type="evidence" value="ECO:0007669"/>
    <property type="project" value="InterPro"/>
</dbReference>
<dbReference type="Ensembl" id="ENSPSTT00000020996.1">
    <property type="protein sequence ID" value="ENSPSTP00000020022.1"/>
    <property type="gene ID" value="ENSPSTG00000014501.1"/>
</dbReference>
<dbReference type="Gene3D" id="3.10.320.10">
    <property type="entry name" value="Class II Histocompatibility Antigen, M Beta Chain, Chain B, domain 1"/>
    <property type="match status" value="1"/>
</dbReference>
<dbReference type="AlphaFoldDB" id="A0A8C9FTH5"/>
<dbReference type="InterPro" id="IPR011162">
    <property type="entry name" value="MHC_I/II-like_Ag-recog"/>
</dbReference>
<protein>
    <recommendedName>
        <fullName evidence="3">Immunoglobulin C1-set domain-containing protein</fullName>
    </recommendedName>
</protein>
<evidence type="ECO:0000313" key="5">
    <source>
        <dbReference type="Proteomes" id="UP000694428"/>
    </source>
</evidence>
<sequence>MLPLLLLGGLVLRSCPVPSSISYHIQQECYYMNDTRQARHLDRFLWVQQEICSCDSDVGFYVSSRMEWLSYQYDSREKYAAWDNICPPLEDDAGGEVQPVCQGSQSLFFSVKTKVKISAVQIKAWIYTKKVVCCATGFYPSEIKIQCFRNGHDEMNKAAHHRGLEKETENWGIRKSWERSLPAIWEQQETGKGFRKKQCLSWTLTL</sequence>
<name>A0A8C9FTH5_PAVCR</name>
<accession>A0A8C9FTH5</accession>
<dbReference type="Ensembl" id="ENSPSTT00000019955.1">
    <property type="protein sequence ID" value="ENSPSTP00000019051.1"/>
    <property type="gene ID" value="ENSPSTG00000013724.1"/>
</dbReference>
<dbReference type="InterPro" id="IPR003597">
    <property type="entry name" value="Ig_C1-set"/>
</dbReference>
<dbReference type="Pfam" id="PF07654">
    <property type="entry name" value="C1-set"/>
    <property type="match status" value="1"/>
</dbReference>
<evidence type="ECO:0000256" key="2">
    <source>
        <dbReference type="SAM" id="SignalP"/>
    </source>
</evidence>
<dbReference type="GO" id="GO:0006955">
    <property type="term" value="P:immune response"/>
    <property type="evidence" value="ECO:0007669"/>
    <property type="project" value="InterPro"/>
</dbReference>
<dbReference type="Gene3D" id="2.60.40.10">
    <property type="entry name" value="Immunoglobulins"/>
    <property type="match status" value="1"/>
</dbReference>
<keyword evidence="1" id="KW-0325">Glycoprotein</keyword>
<keyword evidence="2" id="KW-0732">Signal</keyword>
<dbReference type="InterPro" id="IPR014745">
    <property type="entry name" value="MHC_II_a/b_N"/>
</dbReference>
<proteinExistence type="predicted"/>
<feature type="domain" description="Immunoglobulin C1-set" evidence="3">
    <location>
        <begin position="129"/>
        <end position="176"/>
    </location>
</feature>
<feature type="signal peptide" evidence="2">
    <location>
        <begin position="1"/>
        <end position="16"/>
    </location>
</feature>
<dbReference type="Proteomes" id="UP000694428">
    <property type="component" value="Unplaced"/>
</dbReference>
<feature type="chain" id="PRO_5044682375" description="Immunoglobulin C1-set domain-containing protein" evidence="2">
    <location>
        <begin position="17"/>
        <end position="206"/>
    </location>
</feature>
<keyword evidence="5" id="KW-1185">Reference proteome</keyword>
<evidence type="ECO:0000313" key="4">
    <source>
        <dbReference type="Ensembl" id="ENSPSTP00000020022.1"/>
    </source>
</evidence>
<reference evidence="4" key="1">
    <citation type="submission" date="2025-05" db="UniProtKB">
        <authorList>
            <consortium name="Ensembl"/>
        </authorList>
    </citation>
    <scope>IDENTIFICATION</scope>
</reference>
<dbReference type="GO" id="GO:0042613">
    <property type="term" value="C:MHC class II protein complex"/>
    <property type="evidence" value="ECO:0007669"/>
    <property type="project" value="InterPro"/>
</dbReference>